<dbReference type="PANTHER" id="PTHR31293">
    <property type="entry name" value="RNI-LIKE SUPERFAMILY PROTEIN"/>
    <property type="match status" value="1"/>
</dbReference>
<dbReference type="InterPro" id="IPR055294">
    <property type="entry name" value="FBL60-like"/>
</dbReference>
<dbReference type="GeneID" id="104753249"/>
<gene>
    <name evidence="2 3" type="primary">LOC104753249</name>
</gene>
<proteinExistence type="predicted"/>
<reference evidence="2 3" key="3">
    <citation type="submission" date="2025-05" db="UniProtKB">
        <authorList>
            <consortium name="RefSeq"/>
        </authorList>
    </citation>
    <scope>IDENTIFICATION</scope>
    <source>
        <tissue evidence="2 3">Leaf</tissue>
    </source>
</reference>
<dbReference type="RefSeq" id="XP_019093213.1">
    <property type="nucleotide sequence ID" value="XM_019237668.1"/>
</dbReference>
<dbReference type="RefSeq" id="XP_019093214.1">
    <property type="nucleotide sequence ID" value="XM_019237669.1"/>
</dbReference>
<evidence type="ECO:0000313" key="3">
    <source>
        <dbReference type="RefSeq" id="XP_019093214.1"/>
    </source>
</evidence>
<evidence type="ECO:0000313" key="2">
    <source>
        <dbReference type="RefSeq" id="XP_019093213.1"/>
    </source>
</evidence>
<evidence type="ECO:0000313" key="1">
    <source>
        <dbReference type="Proteomes" id="UP000694864"/>
    </source>
</evidence>
<dbReference type="Proteomes" id="UP000694864">
    <property type="component" value="Chromosome 16"/>
</dbReference>
<name>A0ABM1R2H5_CAMSA</name>
<organism evidence="1 2">
    <name type="scientific">Camelina sativa</name>
    <name type="common">False flax</name>
    <name type="synonym">Myagrum sativum</name>
    <dbReference type="NCBI Taxonomy" id="90675"/>
    <lineage>
        <taxon>Eukaryota</taxon>
        <taxon>Viridiplantae</taxon>
        <taxon>Streptophyta</taxon>
        <taxon>Embryophyta</taxon>
        <taxon>Tracheophyta</taxon>
        <taxon>Spermatophyta</taxon>
        <taxon>Magnoliopsida</taxon>
        <taxon>eudicotyledons</taxon>
        <taxon>Gunneridae</taxon>
        <taxon>Pentapetalae</taxon>
        <taxon>rosids</taxon>
        <taxon>malvids</taxon>
        <taxon>Brassicales</taxon>
        <taxon>Brassicaceae</taxon>
        <taxon>Camelineae</taxon>
        <taxon>Camelina</taxon>
    </lineage>
</organism>
<sequence length="143" mass="16106">MSFDAPSLVFLDYSDYALCSYPQVNLKSLVEARLDLRYHSEVNRPNIWGLLTGISHIKTLHLSANSADVISRCVKHGLLLPVFNNLVSLTFGSKNKRGWRLLPYLLKQSPMLETLTIQGLDGHISDVTMRASQVEVWLARHTA</sequence>
<keyword evidence="1" id="KW-1185">Reference proteome</keyword>
<dbReference type="Gene3D" id="3.80.10.10">
    <property type="entry name" value="Ribonuclease Inhibitor"/>
    <property type="match status" value="1"/>
</dbReference>
<dbReference type="InterPro" id="IPR032675">
    <property type="entry name" value="LRR_dom_sf"/>
</dbReference>
<dbReference type="PANTHER" id="PTHR31293:SF22">
    <property type="entry name" value="BNAC06G06520D PROTEIN"/>
    <property type="match status" value="1"/>
</dbReference>
<reference evidence="1" key="1">
    <citation type="journal article" date="1997" name="Nucleic Acids Res.">
        <title>tRNAscan-SE: a program for improved detection of transfer RNA genes in genomic sequence.</title>
        <authorList>
            <person name="Lowe T.M."/>
            <person name="Eddy S.R."/>
        </authorList>
    </citation>
    <scope>NUCLEOTIDE SEQUENCE [LARGE SCALE GENOMIC DNA]</scope>
    <source>
        <strain evidence="1">r\DH55</strain>
    </source>
</reference>
<accession>A0ABM1R2H5</accession>
<protein>
    <submittedName>
        <fullName evidence="2 3">F-box/LRR-repeat protein At1g06630-like</fullName>
    </submittedName>
</protein>
<reference evidence="1" key="2">
    <citation type="journal article" date="2014" name="Nat. Commun.">
        <title>The emerging biofuel crop Camelina sativa retains a highly undifferentiated hexaploid genome structure.</title>
        <authorList>
            <person name="Kagale S."/>
            <person name="Koh C."/>
            <person name="Nixon J."/>
            <person name="Bollina V."/>
            <person name="Clarke W.E."/>
            <person name="Tuteja R."/>
            <person name="Spillane C."/>
            <person name="Robinson S.J."/>
            <person name="Links M.G."/>
            <person name="Clarke C."/>
            <person name="Higgins E.E."/>
            <person name="Huebert T."/>
            <person name="Sharpe A.G."/>
            <person name="Parkin I.A."/>
        </authorList>
    </citation>
    <scope>NUCLEOTIDE SEQUENCE [LARGE SCALE GENOMIC DNA]</scope>
    <source>
        <strain evidence="1">r\DH55</strain>
    </source>
</reference>
<dbReference type="SUPFAM" id="SSF52058">
    <property type="entry name" value="L domain-like"/>
    <property type="match status" value="1"/>
</dbReference>